<comment type="caution">
    <text evidence="1">The sequence shown here is derived from an EMBL/GenBank/DDBJ whole genome shotgun (WGS) entry which is preliminary data.</text>
</comment>
<proteinExistence type="predicted"/>
<evidence type="ECO:0000313" key="1">
    <source>
        <dbReference type="EMBL" id="KAF7185737.1"/>
    </source>
</evidence>
<organism evidence="1 2">
    <name type="scientific">Pseudocercospora fuligena</name>
    <dbReference type="NCBI Taxonomy" id="685502"/>
    <lineage>
        <taxon>Eukaryota</taxon>
        <taxon>Fungi</taxon>
        <taxon>Dikarya</taxon>
        <taxon>Ascomycota</taxon>
        <taxon>Pezizomycotina</taxon>
        <taxon>Dothideomycetes</taxon>
        <taxon>Dothideomycetidae</taxon>
        <taxon>Mycosphaerellales</taxon>
        <taxon>Mycosphaerellaceae</taxon>
        <taxon>Pseudocercospora</taxon>
    </lineage>
</organism>
<sequence>MEHCRLPLELLELIITYTIPDHDLALPSHSAEVKTLHSCLFLCKGTVPFVQELLYRSCLYIDDPLQLHQLVRSYSIETPLSLRKPRKIFASQRMLLAPFSGYSILEPEVVTNLSLLFQIIGPNLKHLTIDMPLRYNPPLDPEDEDMDPDPSPIRTQLRSAFTNLTGLKELVSIKDELYLASTFHLRIDQPQIWPNYSFLKRLALYNSMIDDILVEGLKALPNLTNLVLTRPDSDGAEGLLLLTHLRKPLLKIVIFTTWEDLKNCFWNLSWYPRTSISPQDVDADELAKIRTLCYEDVMGLSRGPHAVPQFDEVAACQNWIRCRALDGTLWDHEGITLDRTGRELNDEELYS</sequence>
<keyword evidence="2" id="KW-1185">Reference proteome</keyword>
<protein>
    <recommendedName>
        <fullName evidence="3">F-box domain-containing protein</fullName>
    </recommendedName>
</protein>
<name>A0A8H6R8F8_9PEZI</name>
<dbReference type="Proteomes" id="UP000660729">
    <property type="component" value="Unassembled WGS sequence"/>
</dbReference>
<dbReference type="AlphaFoldDB" id="A0A8H6R8F8"/>
<dbReference type="OrthoDB" id="6365676at2759"/>
<accession>A0A8H6R8F8</accession>
<gene>
    <name evidence="1" type="ORF">HII31_12968</name>
</gene>
<evidence type="ECO:0000313" key="2">
    <source>
        <dbReference type="Proteomes" id="UP000660729"/>
    </source>
</evidence>
<evidence type="ECO:0008006" key="3">
    <source>
        <dbReference type="Google" id="ProtNLM"/>
    </source>
</evidence>
<dbReference type="EMBL" id="JABCIY010000310">
    <property type="protein sequence ID" value="KAF7185737.1"/>
    <property type="molecule type" value="Genomic_DNA"/>
</dbReference>
<reference evidence="1" key="1">
    <citation type="submission" date="2020-04" db="EMBL/GenBank/DDBJ databases">
        <title>Draft genome resource of the tomato pathogen Pseudocercospora fuligena.</title>
        <authorList>
            <person name="Zaccaron A."/>
        </authorList>
    </citation>
    <scope>NUCLEOTIDE SEQUENCE</scope>
    <source>
        <strain evidence="1">PF001</strain>
    </source>
</reference>